<gene>
    <name evidence="2" type="ORF">UT28_C0001G0807</name>
</gene>
<feature type="transmembrane region" description="Helical" evidence="1">
    <location>
        <begin position="134"/>
        <end position="152"/>
    </location>
</feature>
<dbReference type="STRING" id="1618337.UT28_C0001G0807"/>
<protein>
    <recommendedName>
        <fullName evidence="4">DUF475 domain-containing protein</fullName>
    </recommendedName>
</protein>
<accession>A0A0G4B3Q8</accession>
<dbReference type="Proteomes" id="UP000035648">
    <property type="component" value="Chromosome"/>
</dbReference>
<feature type="transmembrane region" description="Helical" evidence="1">
    <location>
        <begin position="280"/>
        <end position="295"/>
    </location>
</feature>
<keyword evidence="1" id="KW-0812">Transmembrane</keyword>
<sequence length="312" mass="34552">MNSINTILILLGLCVFETISSIDNAIINAEVLGTMKEKARRWFLVWGLFFAVFVIRGLLPWAIIWAVNPSLGPIGALTATFSNDPHVKEAIELSAPILLSGGGTFLIFLFFHWLFLEDKHFGLPHEKFFFSNGIWFYALVSILLTSIVWCALKVNPLMAFGAVVGSTAFFITHGFKQNAEKGEDQLAKSGLSDISKIFYLEVIDATFSIDGVLGAFAFTLSVPLILIGNGLGAYVVRQFTIGNIERIKKYVFLKNGAMYSILFLGLIMLFDSFGIDVPQWLSPITTFGVIGYFLLKSNKHLKASLEKSLEIS</sequence>
<dbReference type="Pfam" id="PF04332">
    <property type="entry name" value="DUF475"/>
    <property type="match status" value="1"/>
</dbReference>
<feature type="transmembrane region" description="Helical" evidence="1">
    <location>
        <begin position="212"/>
        <end position="236"/>
    </location>
</feature>
<dbReference type="KEGG" id="bbgw:UT28_C0001G0807"/>
<organism evidence="2 3">
    <name type="scientific">Berkelbacteria bacterium GW2011_GWE1_39_12</name>
    <dbReference type="NCBI Taxonomy" id="1618337"/>
    <lineage>
        <taxon>Bacteria</taxon>
        <taxon>Candidatus Berkelbacteria</taxon>
    </lineage>
</organism>
<dbReference type="PANTHER" id="PTHR30238:SF4">
    <property type="entry name" value="SLL1022 PROTEIN"/>
    <property type="match status" value="1"/>
</dbReference>
<evidence type="ECO:0000313" key="3">
    <source>
        <dbReference type="Proteomes" id="UP000035648"/>
    </source>
</evidence>
<feature type="transmembrane region" description="Helical" evidence="1">
    <location>
        <begin position="45"/>
        <end position="67"/>
    </location>
</feature>
<reference evidence="2 3" key="1">
    <citation type="journal article" date="2015" name="Nature">
        <title>rRNA introns, odd ribosomes, and small enigmatic genomes across a large radiation of phyla.</title>
        <authorList>
            <person name="Brown C.T."/>
            <person name="Hug L.A."/>
            <person name="Thomas B.C."/>
            <person name="Sharon I."/>
            <person name="Castelle C.J."/>
            <person name="Singh A."/>
            <person name="Wilkins M.J."/>
            <person name="Williams K.H."/>
            <person name="Banfield J.F."/>
        </authorList>
    </citation>
    <scope>NUCLEOTIDE SEQUENCE [LARGE SCALE GENOMIC DNA]</scope>
</reference>
<dbReference type="EMBL" id="CP011213">
    <property type="protein sequence ID" value="AKM82586.1"/>
    <property type="molecule type" value="Genomic_DNA"/>
</dbReference>
<feature type="transmembrane region" description="Helical" evidence="1">
    <location>
        <begin position="257"/>
        <end position="274"/>
    </location>
</feature>
<dbReference type="NCBIfam" id="NF010612">
    <property type="entry name" value="PRK14013.1-2"/>
    <property type="match status" value="1"/>
</dbReference>
<dbReference type="InterPro" id="IPR007427">
    <property type="entry name" value="DUF475"/>
</dbReference>
<evidence type="ECO:0000313" key="2">
    <source>
        <dbReference type="EMBL" id="AKM82586.1"/>
    </source>
</evidence>
<keyword evidence="1" id="KW-0472">Membrane</keyword>
<feature type="transmembrane region" description="Helical" evidence="1">
    <location>
        <begin position="93"/>
        <end position="114"/>
    </location>
</feature>
<proteinExistence type="predicted"/>
<dbReference type="PATRIC" id="fig|1618337.4.peg.795"/>
<dbReference type="AlphaFoldDB" id="A0A0G4B3Q8"/>
<keyword evidence="1" id="KW-1133">Transmembrane helix</keyword>
<name>A0A0G4B3Q8_9BACT</name>
<dbReference type="PANTHER" id="PTHR30238">
    <property type="entry name" value="MEMBRANE BOUND PREDICTED REDOX MODULATOR"/>
    <property type="match status" value="1"/>
</dbReference>
<evidence type="ECO:0008006" key="4">
    <source>
        <dbReference type="Google" id="ProtNLM"/>
    </source>
</evidence>
<evidence type="ECO:0000256" key="1">
    <source>
        <dbReference type="SAM" id="Phobius"/>
    </source>
</evidence>